<name>A0AC34G0L9_9BILA</name>
<proteinExistence type="predicted"/>
<evidence type="ECO:0000313" key="2">
    <source>
        <dbReference type="WBParaSite" id="ES5_v2.g23308.t1"/>
    </source>
</evidence>
<protein>
    <submittedName>
        <fullName evidence="2">Uncharacterized protein</fullName>
    </submittedName>
</protein>
<dbReference type="Proteomes" id="UP000887579">
    <property type="component" value="Unplaced"/>
</dbReference>
<organism evidence="1 2">
    <name type="scientific">Panagrolaimus sp. ES5</name>
    <dbReference type="NCBI Taxonomy" id="591445"/>
    <lineage>
        <taxon>Eukaryota</taxon>
        <taxon>Metazoa</taxon>
        <taxon>Ecdysozoa</taxon>
        <taxon>Nematoda</taxon>
        <taxon>Chromadorea</taxon>
        <taxon>Rhabditida</taxon>
        <taxon>Tylenchina</taxon>
        <taxon>Panagrolaimomorpha</taxon>
        <taxon>Panagrolaimoidea</taxon>
        <taxon>Panagrolaimidae</taxon>
        <taxon>Panagrolaimus</taxon>
    </lineage>
</organism>
<reference evidence="2" key="1">
    <citation type="submission" date="2022-11" db="UniProtKB">
        <authorList>
            <consortium name="WormBaseParasite"/>
        </authorList>
    </citation>
    <scope>IDENTIFICATION</scope>
</reference>
<accession>A0AC34G0L9</accession>
<evidence type="ECO:0000313" key="1">
    <source>
        <dbReference type="Proteomes" id="UP000887579"/>
    </source>
</evidence>
<dbReference type="WBParaSite" id="ES5_v2.g23308.t1">
    <property type="protein sequence ID" value="ES5_v2.g23308.t1"/>
    <property type="gene ID" value="ES5_v2.g23308"/>
</dbReference>
<sequence length="244" mass="28592">MHDETTICPVKYCTKFFCEEDKKCCVNLDITKTSSKVWLTHELNLLGKNGMSNFIPLLRHKRFRYDIQNLKISKKIVTIDDLKFLASFPEYIYFVGDTKIIDNAGNTVMLETMFENMCNVKHFSYFFYNESSMISASTLSNIAKHKNFGQLLSFQMFYIPEVFPVENLSAFINAHKTLKIFLNFDNDISEDYVNQLDGLIDAVIESERNNVVIQYHGQNENKREILESRYFNKNKDILKLLLHK</sequence>